<dbReference type="AlphaFoldDB" id="A0A6C0HQA9"/>
<sequence>MSRIVDRRLQRFEQEHNSNLKEHFGIIDTPHRSLNFDVALNDGIIFTICFKENIPMVNIKCLPMDIICKIASYLNCSLTIKTKIIYPAAYPFEPPQWSLVCVKHNIESRINLKEYYEYLVETHNNKYRLDWSPAIHIDIDILDFISKINHFDYLIECR</sequence>
<evidence type="ECO:0000313" key="1">
    <source>
        <dbReference type="EMBL" id="QHT82537.1"/>
    </source>
</evidence>
<evidence type="ECO:0008006" key="2">
    <source>
        <dbReference type="Google" id="ProtNLM"/>
    </source>
</evidence>
<proteinExistence type="predicted"/>
<protein>
    <recommendedName>
        <fullName evidence="2">RWD domain-containing protein</fullName>
    </recommendedName>
</protein>
<organism evidence="1">
    <name type="scientific">viral metagenome</name>
    <dbReference type="NCBI Taxonomy" id="1070528"/>
    <lineage>
        <taxon>unclassified sequences</taxon>
        <taxon>metagenomes</taxon>
        <taxon>organismal metagenomes</taxon>
    </lineage>
</organism>
<dbReference type="EMBL" id="MN740002">
    <property type="protein sequence ID" value="QHT82537.1"/>
    <property type="molecule type" value="Genomic_DNA"/>
</dbReference>
<accession>A0A6C0HQA9</accession>
<reference evidence="1" key="1">
    <citation type="journal article" date="2020" name="Nature">
        <title>Giant virus diversity and host interactions through global metagenomics.</title>
        <authorList>
            <person name="Schulz F."/>
            <person name="Roux S."/>
            <person name="Paez-Espino D."/>
            <person name="Jungbluth S."/>
            <person name="Walsh D.A."/>
            <person name="Denef V.J."/>
            <person name="McMahon K.D."/>
            <person name="Konstantinidis K.T."/>
            <person name="Eloe-Fadrosh E.A."/>
            <person name="Kyrpides N.C."/>
            <person name="Woyke T."/>
        </authorList>
    </citation>
    <scope>NUCLEOTIDE SEQUENCE</scope>
    <source>
        <strain evidence="1">GVMAG-M-3300023184-165</strain>
    </source>
</reference>
<name>A0A6C0HQA9_9ZZZZ</name>